<organism evidence="2 3">
    <name type="scientific">Forsythia ovata</name>
    <dbReference type="NCBI Taxonomy" id="205694"/>
    <lineage>
        <taxon>Eukaryota</taxon>
        <taxon>Viridiplantae</taxon>
        <taxon>Streptophyta</taxon>
        <taxon>Embryophyta</taxon>
        <taxon>Tracheophyta</taxon>
        <taxon>Spermatophyta</taxon>
        <taxon>Magnoliopsida</taxon>
        <taxon>eudicotyledons</taxon>
        <taxon>Gunneridae</taxon>
        <taxon>Pentapetalae</taxon>
        <taxon>asterids</taxon>
        <taxon>lamiids</taxon>
        <taxon>Lamiales</taxon>
        <taxon>Oleaceae</taxon>
        <taxon>Forsythieae</taxon>
        <taxon>Forsythia</taxon>
    </lineage>
</organism>
<reference evidence="3" key="1">
    <citation type="submission" date="2024-07" db="EMBL/GenBank/DDBJ databases">
        <title>Two chromosome-level genome assemblies of Korean endemic species Abeliophyllum distichum and Forsythia ovata (Oleaceae).</title>
        <authorList>
            <person name="Jang H."/>
        </authorList>
    </citation>
    <scope>NUCLEOTIDE SEQUENCE [LARGE SCALE GENOMIC DNA]</scope>
</reference>
<evidence type="ECO:0000313" key="3">
    <source>
        <dbReference type="Proteomes" id="UP001604277"/>
    </source>
</evidence>
<evidence type="ECO:0000313" key="2">
    <source>
        <dbReference type="EMBL" id="KAL2502293.1"/>
    </source>
</evidence>
<dbReference type="Proteomes" id="UP001604277">
    <property type="component" value="Unassembled WGS sequence"/>
</dbReference>
<gene>
    <name evidence="2" type="ORF">Fot_36141</name>
</gene>
<evidence type="ECO:0000256" key="1">
    <source>
        <dbReference type="SAM" id="MobiDB-lite"/>
    </source>
</evidence>
<feature type="compositionally biased region" description="Polar residues" evidence="1">
    <location>
        <begin position="33"/>
        <end position="48"/>
    </location>
</feature>
<accession>A0ABD1SNK1</accession>
<sequence>MARNTQTKKDLRATKKVSHDNRAKPTSEKNSEDNPQSQRSSCTLPATSATSMATMIEQKLVSSYEPLVLTRCKTKPMKTAAAKLMLESCFWKNAVRKLEPHRRATVGGIPRRMH</sequence>
<feature type="compositionally biased region" description="Basic and acidic residues" evidence="1">
    <location>
        <begin position="7"/>
        <end position="32"/>
    </location>
</feature>
<protein>
    <submittedName>
        <fullName evidence="2">Uncharacterized protein</fullName>
    </submittedName>
</protein>
<dbReference type="EMBL" id="JBFOLJ010000010">
    <property type="protein sequence ID" value="KAL2502293.1"/>
    <property type="molecule type" value="Genomic_DNA"/>
</dbReference>
<comment type="caution">
    <text evidence="2">The sequence shown here is derived from an EMBL/GenBank/DDBJ whole genome shotgun (WGS) entry which is preliminary data.</text>
</comment>
<proteinExistence type="predicted"/>
<feature type="region of interest" description="Disordered" evidence="1">
    <location>
        <begin position="1"/>
        <end position="48"/>
    </location>
</feature>
<name>A0ABD1SNK1_9LAMI</name>
<keyword evidence="3" id="KW-1185">Reference proteome</keyword>
<dbReference type="AlphaFoldDB" id="A0ABD1SNK1"/>